<proteinExistence type="predicted"/>
<dbReference type="Proteomes" id="UP001320706">
    <property type="component" value="Unassembled WGS sequence"/>
</dbReference>
<comment type="caution">
    <text evidence="1">The sequence shown here is derived from an EMBL/GenBank/DDBJ whole genome shotgun (WGS) entry which is preliminary data.</text>
</comment>
<name>A0ACC3SNJ8_9PEZI</name>
<evidence type="ECO:0000313" key="1">
    <source>
        <dbReference type="EMBL" id="KAK8220095.1"/>
    </source>
</evidence>
<keyword evidence="2" id="KW-1185">Reference proteome</keyword>
<keyword evidence="1" id="KW-0436">Ligase</keyword>
<dbReference type="EMBL" id="JAMKPW020000002">
    <property type="protein sequence ID" value="KAK8220095.1"/>
    <property type="molecule type" value="Genomic_DNA"/>
</dbReference>
<sequence length="331" mass="37512">MVAPSKMTQNGEMLSSTNTAGKRKRDNSERLMDDEFRASKRKEVERGHYGGRDTMPPAYTTAQKSAIAQLQGITQTDKTAAARLLKNSNWNVERAANEFFSNGVAVGPSPNKGALSKLFDKYRDDAKNEPDEINIDGTMSMLQEMDVDPEEVDVLIFSELVQSPSLGKITRGGFVDSLSAQNVNDLPKLKALIDQRHGLLAQPDFRPTFKNIYRHTFIIARQQGQKSLALDMAEIYWRLLFTTPSIKWSTPNTPFLDWWLEFLQAKWKRAVNKDLWDQTLTFAEKCLEDETLSWWSEDAAWPGVIDEFVEYVQKEKRGGSQVDGGDGMDME</sequence>
<gene>
    <name evidence="1" type="primary">DCN1</name>
    <name evidence="1" type="ORF">M8818_000511</name>
</gene>
<organism evidence="1 2">
    <name type="scientific">Zalaria obscura</name>
    <dbReference type="NCBI Taxonomy" id="2024903"/>
    <lineage>
        <taxon>Eukaryota</taxon>
        <taxon>Fungi</taxon>
        <taxon>Dikarya</taxon>
        <taxon>Ascomycota</taxon>
        <taxon>Pezizomycotina</taxon>
        <taxon>Dothideomycetes</taxon>
        <taxon>Dothideomycetidae</taxon>
        <taxon>Dothideales</taxon>
        <taxon>Zalariaceae</taxon>
        <taxon>Zalaria</taxon>
    </lineage>
</organism>
<protein>
    <submittedName>
        <fullName evidence="1">Scaffold-type E3 ligase</fullName>
    </submittedName>
</protein>
<evidence type="ECO:0000313" key="2">
    <source>
        <dbReference type="Proteomes" id="UP001320706"/>
    </source>
</evidence>
<accession>A0ACC3SNJ8</accession>
<reference evidence="1" key="1">
    <citation type="submission" date="2024-02" db="EMBL/GenBank/DDBJ databases">
        <title>Metagenome Assembled Genome of Zalaria obscura JY119.</title>
        <authorList>
            <person name="Vighnesh L."/>
            <person name="Jagadeeshwari U."/>
            <person name="Venkata Ramana C."/>
            <person name="Sasikala C."/>
        </authorList>
    </citation>
    <scope>NUCLEOTIDE SEQUENCE</scope>
    <source>
        <strain evidence="1">JY119</strain>
    </source>
</reference>